<evidence type="ECO:0000256" key="2">
    <source>
        <dbReference type="ARBA" id="ARBA00023043"/>
    </source>
</evidence>
<protein>
    <submittedName>
        <fullName evidence="4">Ankyrin repeat domain-containing protein</fullName>
    </submittedName>
</protein>
<dbReference type="Pfam" id="PF12796">
    <property type="entry name" value="Ank_2"/>
    <property type="match status" value="2"/>
</dbReference>
<dbReference type="PANTHER" id="PTHR24178">
    <property type="entry name" value="MOLTING PROTEIN MLT-4"/>
    <property type="match status" value="1"/>
</dbReference>
<evidence type="ECO:0000256" key="1">
    <source>
        <dbReference type="ARBA" id="ARBA00022737"/>
    </source>
</evidence>
<dbReference type="AlphaFoldDB" id="A0A975IEL0"/>
<evidence type="ECO:0000313" key="4">
    <source>
        <dbReference type="EMBL" id="QTQ14056.1"/>
    </source>
</evidence>
<feature type="repeat" description="ANK" evidence="3">
    <location>
        <begin position="65"/>
        <end position="98"/>
    </location>
</feature>
<proteinExistence type="predicted"/>
<dbReference type="PROSITE" id="PS50297">
    <property type="entry name" value="ANK_REP_REGION"/>
    <property type="match status" value="2"/>
</dbReference>
<dbReference type="SMART" id="SM00248">
    <property type="entry name" value="ANK"/>
    <property type="match status" value="6"/>
</dbReference>
<dbReference type="SUPFAM" id="SSF48403">
    <property type="entry name" value="Ankyrin repeat"/>
    <property type="match status" value="2"/>
</dbReference>
<dbReference type="KEGG" id="tpav:HRQ91_06075"/>
<dbReference type="Gene3D" id="1.25.40.20">
    <property type="entry name" value="Ankyrin repeat-containing domain"/>
    <property type="match status" value="2"/>
</dbReference>
<keyword evidence="1" id="KW-0677">Repeat</keyword>
<dbReference type="InterPro" id="IPR002110">
    <property type="entry name" value="Ankyrin_rpt"/>
</dbReference>
<dbReference type="RefSeq" id="WP_210118749.1">
    <property type="nucleotide sequence ID" value="NZ_CP054142.1"/>
</dbReference>
<accession>A0A975IEL0</accession>
<dbReference type="EMBL" id="CP054142">
    <property type="protein sequence ID" value="QTQ14056.1"/>
    <property type="molecule type" value="Genomic_DNA"/>
</dbReference>
<gene>
    <name evidence="4" type="ORF">HRQ91_06075</name>
</gene>
<dbReference type="Pfam" id="PF00023">
    <property type="entry name" value="Ank"/>
    <property type="match status" value="1"/>
</dbReference>
<dbReference type="PROSITE" id="PS51257">
    <property type="entry name" value="PROKAR_LIPOPROTEIN"/>
    <property type="match status" value="1"/>
</dbReference>
<evidence type="ECO:0000256" key="3">
    <source>
        <dbReference type="PROSITE-ProRule" id="PRU00023"/>
    </source>
</evidence>
<dbReference type="PROSITE" id="PS50088">
    <property type="entry name" value="ANK_REPEAT"/>
    <property type="match status" value="3"/>
</dbReference>
<dbReference type="InterPro" id="IPR036770">
    <property type="entry name" value="Ankyrin_rpt-contain_sf"/>
</dbReference>
<feature type="repeat" description="ANK" evidence="3">
    <location>
        <begin position="335"/>
        <end position="367"/>
    </location>
</feature>
<keyword evidence="5" id="KW-1185">Reference proteome</keyword>
<keyword evidence="2 3" id="KW-0040">ANK repeat</keyword>
<reference evidence="4 5" key="1">
    <citation type="journal article" date="2021" name="Microbiol. Resour. Announc.">
        <title>Complete Genome Sequences of Three Human Oral Treponema parvum Isolates.</title>
        <authorList>
            <person name="Zeng H."/>
            <person name="Watt R.M."/>
        </authorList>
    </citation>
    <scope>NUCLEOTIDE SEQUENCE [LARGE SCALE GENOMIC DNA]</scope>
    <source>
        <strain evidence="4 5">ATCC 700770</strain>
    </source>
</reference>
<organism evidence="4 5">
    <name type="scientific">Treponema parvum</name>
    <dbReference type="NCBI Taxonomy" id="138851"/>
    <lineage>
        <taxon>Bacteria</taxon>
        <taxon>Pseudomonadati</taxon>
        <taxon>Spirochaetota</taxon>
        <taxon>Spirochaetia</taxon>
        <taxon>Spirochaetales</taxon>
        <taxon>Treponemataceae</taxon>
        <taxon>Treponema</taxon>
    </lineage>
</organism>
<evidence type="ECO:0000313" key="5">
    <source>
        <dbReference type="Proteomes" id="UP000671908"/>
    </source>
</evidence>
<feature type="repeat" description="ANK" evidence="3">
    <location>
        <begin position="467"/>
        <end position="500"/>
    </location>
</feature>
<name>A0A975IEL0_9SPIR</name>
<sequence>MKIRPLKKNLSFALFFLIALYSCRPLFSSGKRNNIADTVKSGTQREIKKSLMKNIDLVYYKAPGTKNNLLHIALEAGREKDIVALLLKFGVSSSYKNAEGVTPLMYACKHNDPEIVESILDFDRYFSWQKRHFALKKDKNGLTAFDYSADNTEILSLLEKKTKYIYPKPAESKSYSIMPLEEVEPAISDEKAVMDAGAAALAVISAADPSEQETASKNSETEDILTVEDNAENNIEHILPEEEPIAAADAIVVDDNETADFSEKDFADEESGFDDLQDSISSGFSLNNVSVSARSFPVYLFDDFPEEKEYDTKTADRIVNAKITSKADANKADKHGRTQLMKAAADGDTDLMQNLIFSGANVNASDSDGWTAAMWCARYGGDYSSLKLLSENGADLKLKNKYGISALQLASCFSNNEKIVYLLLEGRSPDEQEVKDSFISAICSDRPHAVIDAFLKNKLSINQFYADGKTPLMLAAENCSKNETIAFLLQRGAEKSLRSREGKTAFDYANKNKKLDRDKTYWALSLNGGF</sequence>
<dbReference type="Proteomes" id="UP000671908">
    <property type="component" value="Chromosome"/>
</dbReference>